<evidence type="ECO:0000256" key="6">
    <source>
        <dbReference type="ARBA" id="ARBA00023204"/>
    </source>
</evidence>
<dbReference type="PROSITE" id="PS50164">
    <property type="entry name" value="GIY_YIG"/>
    <property type="match status" value="1"/>
</dbReference>
<feature type="compositionally biased region" description="Polar residues" evidence="9">
    <location>
        <begin position="537"/>
        <end position="560"/>
    </location>
</feature>
<dbReference type="Gene3D" id="3.30.40.10">
    <property type="entry name" value="Zinc/RING finger domain, C3HC4 (zinc finger)"/>
    <property type="match status" value="1"/>
</dbReference>
<feature type="compositionally biased region" description="Basic and acidic residues" evidence="9">
    <location>
        <begin position="490"/>
        <end position="509"/>
    </location>
</feature>
<keyword evidence="3 8" id="KW-0227">DNA damage</keyword>
<protein>
    <recommendedName>
        <fullName evidence="10">GIY-YIG domain-containing protein</fullName>
    </recommendedName>
</protein>
<dbReference type="HAMAP" id="MF_03100">
    <property type="entry name" value="Endonuc_su_Slx1"/>
    <property type="match status" value="1"/>
</dbReference>
<dbReference type="PANTHER" id="PTHR20208">
    <property type="entry name" value="STRUCTURE-SPECIFIC ENDONUCLEASE SUBUNIT SLX1"/>
    <property type="match status" value="1"/>
</dbReference>
<reference evidence="11 12" key="1">
    <citation type="journal article" date="2023" name="Proc. Natl. Acad. Sci. U.S.A.">
        <title>A global phylogenomic analysis of the shiitake genus Lentinula.</title>
        <authorList>
            <person name="Sierra-Patev S."/>
            <person name="Min B."/>
            <person name="Naranjo-Ortiz M."/>
            <person name="Looney B."/>
            <person name="Konkel Z."/>
            <person name="Slot J.C."/>
            <person name="Sakamoto Y."/>
            <person name="Steenwyk J.L."/>
            <person name="Rokas A."/>
            <person name="Carro J."/>
            <person name="Camarero S."/>
            <person name="Ferreira P."/>
            <person name="Molpeceres G."/>
            <person name="Ruiz-Duenas F.J."/>
            <person name="Serrano A."/>
            <person name="Henrissat B."/>
            <person name="Drula E."/>
            <person name="Hughes K.W."/>
            <person name="Mata J.L."/>
            <person name="Ishikawa N.K."/>
            <person name="Vargas-Isla R."/>
            <person name="Ushijima S."/>
            <person name="Smith C.A."/>
            <person name="Donoghue J."/>
            <person name="Ahrendt S."/>
            <person name="Andreopoulos W."/>
            <person name="He G."/>
            <person name="LaButti K."/>
            <person name="Lipzen A."/>
            <person name="Ng V."/>
            <person name="Riley R."/>
            <person name="Sandor L."/>
            <person name="Barry K."/>
            <person name="Martinez A.T."/>
            <person name="Xiao Y."/>
            <person name="Gibbons J.G."/>
            <person name="Terashima K."/>
            <person name="Grigoriev I.V."/>
            <person name="Hibbett D."/>
        </authorList>
    </citation>
    <scope>NUCLEOTIDE SEQUENCE [LARGE SCALE GENOMIC DNA]</scope>
    <source>
        <strain evidence="11 12">TFB7810</strain>
    </source>
</reference>
<comment type="subcellular location">
    <subcellularLocation>
        <location evidence="8">Nucleus</location>
    </subcellularLocation>
</comment>
<comment type="caution">
    <text evidence="8">Lacks conserved residue(s) required for the propagation of feature annotation.</text>
</comment>
<dbReference type="InterPro" id="IPR027520">
    <property type="entry name" value="Slx1"/>
</dbReference>
<dbReference type="CDD" id="cd10455">
    <property type="entry name" value="GIY-YIG_SLX1"/>
    <property type="match status" value="1"/>
</dbReference>
<dbReference type="Proteomes" id="UP001142393">
    <property type="component" value="Unassembled WGS sequence"/>
</dbReference>
<comment type="cofactor">
    <cofactor evidence="8">
        <name>a divalent metal cation</name>
        <dbReference type="ChEBI" id="CHEBI:60240"/>
    </cofactor>
</comment>
<dbReference type="Pfam" id="PF01541">
    <property type="entry name" value="GIY-YIG"/>
    <property type="match status" value="1"/>
</dbReference>
<evidence type="ECO:0000256" key="1">
    <source>
        <dbReference type="ARBA" id="ARBA00022722"/>
    </source>
</evidence>
<dbReference type="InterPro" id="IPR050381">
    <property type="entry name" value="SLX1_endonuclease"/>
</dbReference>
<dbReference type="GO" id="GO:0000724">
    <property type="term" value="P:double-strand break repair via homologous recombination"/>
    <property type="evidence" value="ECO:0007669"/>
    <property type="project" value="TreeGrafter"/>
</dbReference>
<evidence type="ECO:0000256" key="3">
    <source>
        <dbReference type="ARBA" id="ARBA00022763"/>
    </source>
</evidence>
<proteinExistence type="inferred from homology"/>
<dbReference type="InterPro" id="IPR013083">
    <property type="entry name" value="Znf_RING/FYVE/PHD"/>
</dbReference>
<keyword evidence="12" id="KW-1185">Reference proteome</keyword>
<dbReference type="InterPro" id="IPR048749">
    <property type="entry name" value="SLX1_C"/>
</dbReference>
<keyword evidence="5 8" id="KW-0233">DNA recombination</keyword>
<keyword evidence="7 8" id="KW-0539">Nucleus</keyword>
<evidence type="ECO:0000256" key="9">
    <source>
        <dbReference type="SAM" id="MobiDB-lite"/>
    </source>
</evidence>
<feature type="compositionally biased region" description="Basic residues" evidence="9">
    <location>
        <begin position="373"/>
        <end position="392"/>
    </location>
</feature>
<keyword evidence="2 8" id="KW-0255">Endonuclease</keyword>
<feature type="domain" description="GIY-YIG" evidence="10">
    <location>
        <begin position="56"/>
        <end position="138"/>
    </location>
</feature>
<evidence type="ECO:0000256" key="4">
    <source>
        <dbReference type="ARBA" id="ARBA00022801"/>
    </source>
</evidence>
<dbReference type="InterPro" id="IPR000305">
    <property type="entry name" value="GIY-YIG_endonuc"/>
</dbReference>
<gene>
    <name evidence="11" type="ORF">DFH05DRAFT_658582</name>
</gene>
<dbReference type="GO" id="GO:0017108">
    <property type="term" value="F:5'-flap endonuclease activity"/>
    <property type="evidence" value="ECO:0007669"/>
    <property type="project" value="InterPro"/>
</dbReference>
<dbReference type="EMBL" id="JANVFU010000002">
    <property type="protein sequence ID" value="KAJ3749226.1"/>
    <property type="molecule type" value="Genomic_DNA"/>
</dbReference>
<dbReference type="Pfam" id="PF21202">
    <property type="entry name" value="SLX1_C"/>
    <property type="match status" value="1"/>
</dbReference>
<evidence type="ECO:0000256" key="2">
    <source>
        <dbReference type="ARBA" id="ARBA00022759"/>
    </source>
</evidence>
<name>A0A9W8P8S4_9AGAR</name>
<dbReference type="InterPro" id="IPR035901">
    <property type="entry name" value="GIY-YIG_endonuc_sf"/>
</dbReference>
<evidence type="ECO:0000313" key="12">
    <source>
        <dbReference type="Proteomes" id="UP001142393"/>
    </source>
</evidence>
<dbReference type="SUPFAM" id="SSF82771">
    <property type="entry name" value="GIY-YIG endonuclease"/>
    <property type="match status" value="1"/>
</dbReference>
<dbReference type="FunFam" id="3.40.1440.10:FF:000006">
    <property type="entry name" value="Structure-specific endonuclease subunit SLX1"/>
    <property type="match status" value="1"/>
</dbReference>
<dbReference type="PANTHER" id="PTHR20208:SF10">
    <property type="entry name" value="STRUCTURE-SPECIFIC ENDONUCLEASE SUBUNIT SLX1"/>
    <property type="match status" value="1"/>
</dbReference>
<comment type="function">
    <text evidence="8">Catalytic subunit of the SLX1-SLX4 structure-specific endonuclease that resolves DNA secondary structures generated during DNA repair and recombination. Has endonuclease activity towards branched DNA substrates, introducing single-strand cuts in duplex DNA close to junctions with ss-DNA.</text>
</comment>
<evidence type="ECO:0000256" key="8">
    <source>
        <dbReference type="HAMAP-Rule" id="MF_03100"/>
    </source>
</evidence>
<evidence type="ECO:0000259" key="10">
    <source>
        <dbReference type="PROSITE" id="PS50164"/>
    </source>
</evidence>
<keyword evidence="6 8" id="KW-0234">DNA repair</keyword>
<sequence>MLVVYVASEGAFCLARASQLPALNIQLPLFLETNEAQMRVGRPGNRSSLLSHTFPSFYACYLLKSVQTPKSNATYIGSTPNPPRRIRQHNGELTQGAWKTSRGRPWVMQMIVHGFPSKLAALQFEWAWQHPHLSRHIRDGNGRVFTTSGRSLKQNIQILRFMISIHPYNLWPLHVKVFTPQALKIWQEFANVRKATKGKGKQKADAVGSITLPRGFTHSVELEGVDGKLAGGSGRTEPIDVQDEKFTSVHLNKHINLLASKESLECSVCHEPLTTYTSDPLTHTLCPQHACNGTAHLLCLSQHFLNQGPSDPMVPRGGDCPSCSSFVLWGDVVKGCYRRAAGGAVSVEEEEEALDKMYNSDSLAEDFAGSGKANRKAKGVISPRKKRERRSRKESSTSSQGEEFDFDVVERERYSDEPGIGTSPRRIAGSPSKLKTGRVHLTLLPTPVTPSASARPRKPKTKTPSSTRKPVRRAKKAQESSEGELFDFDGVERMSFSDDEAPKSKREVGLPKVLSAVPGPSSRLTGVKRGRPRKDSSSAGLSSNPSRSPTKKLSSTSKRTFITGRPLSELAAPLESSRSGVLPLFESDDEDAAAKILGDDVLLRRMSSLSVSSPSSSL</sequence>
<keyword evidence="1 8" id="KW-0540">Nuclease</keyword>
<keyword evidence="4 8" id="KW-0378">Hydrolase</keyword>
<evidence type="ECO:0000256" key="7">
    <source>
        <dbReference type="ARBA" id="ARBA00023242"/>
    </source>
</evidence>
<dbReference type="GO" id="GO:0033557">
    <property type="term" value="C:Slx1-Slx4 complex"/>
    <property type="evidence" value="ECO:0007669"/>
    <property type="project" value="UniProtKB-UniRule"/>
</dbReference>
<comment type="subunit">
    <text evidence="8">Forms a heterodimer with SLX4.</text>
</comment>
<accession>A0A9W8P8S4</accession>
<feature type="region of interest" description="Disordered" evidence="9">
    <location>
        <begin position="365"/>
        <end position="566"/>
    </location>
</feature>
<dbReference type="GO" id="GO:0008821">
    <property type="term" value="F:crossover junction DNA endonuclease activity"/>
    <property type="evidence" value="ECO:0007669"/>
    <property type="project" value="TreeGrafter"/>
</dbReference>
<evidence type="ECO:0000256" key="5">
    <source>
        <dbReference type="ARBA" id="ARBA00023172"/>
    </source>
</evidence>
<dbReference type="Gene3D" id="3.40.1440.10">
    <property type="entry name" value="GIY-YIG endonuclease"/>
    <property type="match status" value="1"/>
</dbReference>
<dbReference type="AlphaFoldDB" id="A0A9W8P8S4"/>
<comment type="similarity">
    <text evidence="8">Belongs to the SLX1 family.</text>
</comment>
<organism evidence="11 12">
    <name type="scientific">Lentinula detonsa</name>
    <dbReference type="NCBI Taxonomy" id="2804962"/>
    <lineage>
        <taxon>Eukaryota</taxon>
        <taxon>Fungi</taxon>
        <taxon>Dikarya</taxon>
        <taxon>Basidiomycota</taxon>
        <taxon>Agaricomycotina</taxon>
        <taxon>Agaricomycetes</taxon>
        <taxon>Agaricomycetidae</taxon>
        <taxon>Agaricales</taxon>
        <taxon>Marasmiineae</taxon>
        <taxon>Omphalotaceae</taxon>
        <taxon>Lentinula</taxon>
    </lineage>
</organism>
<comment type="caution">
    <text evidence="11">The sequence shown here is derived from an EMBL/GenBank/DDBJ whole genome shotgun (WGS) entry which is preliminary data.</text>
</comment>
<evidence type="ECO:0000313" key="11">
    <source>
        <dbReference type="EMBL" id="KAJ3749226.1"/>
    </source>
</evidence>